<dbReference type="SUPFAM" id="SSF54106">
    <property type="entry name" value="LysM domain"/>
    <property type="match status" value="1"/>
</dbReference>
<name>A0A7W9EYP8_9RHOB</name>
<dbReference type="Gene3D" id="3.10.350.10">
    <property type="entry name" value="LysM domain"/>
    <property type="match status" value="1"/>
</dbReference>
<dbReference type="SMART" id="SM00257">
    <property type="entry name" value="LysM"/>
    <property type="match status" value="1"/>
</dbReference>
<evidence type="ECO:0000313" key="3">
    <source>
        <dbReference type="EMBL" id="MBB5723038.1"/>
    </source>
</evidence>
<evidence type="ECO:0000259" key="2">
    <source>
        <dbReference type="PROSITE" id="PS51782"/>
    </source>
</evidence>
<keyword evidence="4" id="KW-1185">Reference proteome</keyword>
<dbReference type="PROSITE" id="PS51782">
    <property type="entry name" value="LYSM"/>
    <property type="match status" value="1"/>
</dbReference>
<dbReference type="PANTHER" id="PTHR34700">
    <property type="entry name" value="POTASSIUM BINDING PROTEIN KBP"/>
    <property type="match status" value="1"/>
</dbReference>
<feature type="transmembrane region" description="Helical" evidence="1">
    <location>
        <begin position="12"/>
        <end position="34"/>
    </location>
</feature>
<dbReference type="PANTHER" id="PTHR34700:SF4">
    <property type="entry name" value="PHAGE-LIKE ELEMENT PBSX PROTEIN XKDP"/>
    <property type="match status" value="1"/>
</dbReference>
<gene>
    <name evidence="3" type="ORF">FHS72_002674</name>
</gene>
<comment type="caution">
    <text evidence="3">The sequence shown here is derived from an EMBL/GenBank/DDBJ whole genome shotgun (WGS) entry which is preliminary data.</text>
</comment>
<dbReference type="AlphaFoldDB" id="A0A7W9EYP8"/>
<proteinExistence type="predicted"/>
<dbReference type="InterPro" id="IPR052196">
    <property type="entry name" value="Bact_Kbp"/>
</dbReference>
<keyword evidence="1" id="KW-0812">Transmembrane</keyword>
<dbReference type="RefSeq" id="WP_221235419.1">
    <property type="nucleotide sequence ID" value="NZ_JACIJM010000007.1"/>
</dbReference>
<dbReference type="Proteomes" id="UP000535415">
    <property type="component" value="Unassembled WGS sequence"/>
</dbReference>
<sequence>MNSLGPKQRASVLPWVITAGAVTFAVGVMGTLYITKSQQRAQTEALSSIVAQLSDIQVSRAQTPDLLAITTPASDTAVVAMPTPVDEIPTTIPSASAALAAAAPTEEDLRSKEDKIAEAIAIANRNQLRMLTEGVVAGLYDVTAEPVDGERPRLALQSRNAATTAQALEGILAAAAESGQIDVPDAVNTSDGNIDPQTMLFDLVQRSLENGSPEEVAAARELQLRAFAASTAETQTVSGERFYTVESGDSLAYIALQFYGSTGQYPRIFEANRDKLASPEKVQIGQRLRIPNV</sequence>
<evidence type="ECO:0000256" key="1">
    <source>
        <dbReference type="SAM" id="Phobius"/>
    </source>
</evidence>
<reference evidence="3 4" key="1">
    <citation type="submission" date="2020-08" db="EMBL/GenBank/DDBJ databases">
        <title>Genomic Encyclopedia of Type Strains, Phase IV (KMG-IV): sequencing the most valuable type-strain genomes for metagenomic binning, comparative biology and taxonomic classification.</title>
        <authorList>
            <person name="Goeker M."/>
        </authorList>
    </citation>
    <scope>NUCLEOTIDE SEQUENCE [LARGE SCALE GENOMIC DNA]</scope>
    <source>
        <strain evidence="3 4">DSM 101064</strain>
    </source>
</reference>
<keyword evidence="1" id="KW-1133">Transmembrane helix</keyword>
<evidence type="ECO:0000313" key="4">
    <source>
        <dbReference type="Proteomes" id="UP000535415"/>
    </source>
</evidence>
<organism evidence="3 4">
    <name type="scientific">Yoonia ponticola</name>
    <dbReference type="NCBI Taxonomy" id="1524255"/>
    <lineage>
        <taxon>Bacteria</taxon>
        <taxon>Pseudomonadati</taxon>
        <taxon>Pseudomonadota</taxon>
        <taxon>Alphaproteobacteria</taxon>
        <taxon>Rhodobacterales</taxon>
        <taxon>Paracoccaceae</taxon>
        <taxon>Yoonia</taxon>
    </lineage>
</organism>
<dbReference type="EMBL" id="JACIJM010000007">
    <property type="protein sequence ID" value="MBB5723038.1"/>
    <property type="molecule type" value="Genomic_DNA"/>
</dbReference>
<dbReference type="InterPro" id="IPR036779">
    <property type="entry name" value="LysM_dom_sf"/>
</dbReference>
<dbReference type="CDD" id="cd00118">
    <property type="entry name" value="LysM"/>
    <property type="match status" value="1"/>
</dbReference>
<accession>A0A7W9EYP8</accession>
<feature type="domain" description="LysM" evidence="2">
    <location>
        <begin position="241"/>
        <end position="290"/>
    </location>
</feature>
<protein>
    <submittedName>
        <fullName evidence="3">Nucleoid-associated protein YgaU</fullName>
    </submittedName>
</protein>
<keyword evidence="1" id="KW-0472">Membrane</keyword>
<dbReference type="InterPro" id="IPR018392">
    <property type="entry name" value="LysM"/>
</dbReference>
<dbReference type="Pfam" id="PF01476">
    <property type="entry name" value="LysM"/>
    <property type="match status" value="1"/>
</dbReference>